<evidence type="ECO:0008006" key="7">
    <source>
        <dbReference type="Google" id="ProtNLM"/>
    </source>
</evidence>
<dbReference type="EMBL" id="FOEC01000005">
    <property type="protein sequence ID" value="SEO74724.1"/>
    <property type="molecule type" value="Genomic_DNA"/>
</dbReference>
<keyword evidence="2" id="KW-1133">Transmembrane helix</keyword>
<dbReference type="Pfam" id="PF18885">
    <property type="entry name" value="DUF5648"/>
    <property type="match status" value="1"/>
</dbReference>
<dbReference type="Pfam" id="PF18998">
    <property type="entry name" value="Flg_new_2"/>
    <property type="match status" value="2"/>
</dbReference>
<dbReference type="AlphaFoldDB" id="A0A1H8S8L5"/>
<evidence type="ECO:0000313" key="6">
    <source>
        <dbReference type="Proteomes" id="UP000182975"/>
    </source>
</evidence>
<dbReference type="STRING" id="79604.AAY81_07570"/>
<protein>
    <recommendedName>
        <fullName evidence="7">MBG domain-containing protein</fullName>
    </recommendedName>
</protein>
<keyword evidence="6" id="KW-1185">Reference proteome</keyword>
<feature type="domain" description="Bacterial repeat" evidence="4">
    <location>
        <begin position="224"/>
        <end position="302"/>
    </location>
</feature>
<evidence type="ECO:0000256" key="2">
    <source>
        <dbReference type="SAM" id="Phobius"/>
    </source>
</evidence>
<evidence type="ECO:0000256" key="1">
    <source>
        <dbReference type="SAM" id="MobiDB-lite"/>
    </source>
</evidence>
<sequence length="898" mass="93071">MNTFAHAASEKSSDVRKRRGRRRLRHVSCASYIPVRPAASHGCTSCETVGDSLSSQRLVRAILGALLAIIMAVAMTPIVPAERAYAYVDAGQTVTDNATQFKFYTMTSGSSAYGDIVYSSDLAGEHPIAAAAAGEVVYMHVTPTQGYTLTDAYDCIRVSFAGMKEATLDPHLDSPIVKDATNLFHFTMPDCYALLGNSAADQAAAGSIYAIVTPTYIPRTGTSYTITSQAGTGGTIQNLPTSGYPEDDITFSVVPQTNYAVDSVSVAGDDVGAIECGVNAVGLYEFSMPADNVTVTATFKSNATRQIDPPSPNSLTYNGAAQVGMSSGTGYTLSAPAGVMPQATISGGDAIGTNAGTYPVTATLSSGFSWSDGTSAAKSLSFTISPADISSCTTTLASSYTLEEAQAAAAHAPQLTYTTGTGTPLAVPTSDFTVTYTTNNGAVQSTTFPTTPGSYTAVFVADNIQGATGNFKGIKQVNFTVAETPPTMYNVRLAAVSYGTIQASPVVAAEGATITVDAQPYENYKVTSVTYTDSTGTHQVTETAGAWSFGMPASDVTVGATFELDSAPVDEPKTAQVPIAVRDLVYNGKAQIGVSAGEGYHLWADVDQAHYVTDPSSGSAGSSTPSANATLTFDDAGNATAVNAGSYTLVAELDEGYVWAGQAGAAATAAKELTFTVSPRDIGLCTMATIAPQTYAGSAVTPTVSITDGALGALGEGDFELSYAGNNTVGTATVTATGEGNYTGTLKGQFQIVSAGEYDSTPVALHRLYNPNSGEHFYTADPHEAAEVEAAGWTYEGIGWTAPTSSATPVYRLYDATAGEHFYTTSTADRDAYIAAGCNDEGIGWYSDDAHGVEVLCQVNPNADVGAFNYTVSQTENDYLLSIGWRAGASVWYALAPS</sequence>
<gene>
    <name evidence="5" type="ORF">SAMN02910314_01079</name>
</gene>
<feature type="domain" description="DUF5648" evidence="3">
    <location>
        <begin position="765"/>
        <end position="895"/>
    </location>
</feature>
<dbReference type="Proteomes" id="UP000182975">
    <property type="component" value="Unassembled WGS sequence"/>
</dbReference>
<keyword evidence="2" id="KW-0472">Membrane</keyword>
<dbReference type="InterPro" id="IPR044060">
    <property type="entry name" value="Bacterial_rp_domain"/>
</dbReference>
<evidence type="ECO:0000313" key="5">
    <source>
        <dbReference type="EMBL" id="SEO74724.1"/>
    </source>
</evidence>
<evidence type="ECO:0000259" key="3">
    <source>
        <dbReference type="Pfam" id="PF18885"/>
    </source>
</evidence>
<feature type="domain" description="Bacterial repeat" evidence="4">
    <location>
        <begin position="489"/>
        <end position="564"/>
    </location>
</feature>
<name>A0A1H8S8L5_9ACTN</name>
<proteinExistence type="predicted"/>
<accession>A0A1H8S8L5</accession>
<feature type="transmembrane region" description="Helical" evidence="2">
    <location>
        <begin position="58"/>
        <end position="79"/>
    </location>
</feature>
<reference evidence="6" key="1">
    <citation type="submission" date="2016-10" db="EMBL/GenBank/DDBJ databases">
        <authorList>
            <person name="Varghese N."/>
        </authorList>
    </citation>
    <scope>NUCLEOTIDE SEQUENCE [LARGE SCALE GENOMIC DNA]</scope>
    <source>
        <strain evidence="6">DSM 21843</strain>
    </source>
</reference>
<feature type="region of interest" description="Disordered" evidence="1">
    <location>
        <begin position="1"/>
        <end position="20"/>
    </location>
</feature>
<keyword evidence="2" id="KW-0812">Transmembrane</keyword>
<dbReference type="InterPro" id="IPR043708">
    <property type="entry name" value="DUF5648"/>
</dbReference>
<organism evidence="5 6">
    <name type="scientific">Denitrobacterium detoxificans</name>
    <dbReference type="NCBI Taxonomy" id="79604"/>
    <lineage>
        <taxon>Bacteria</taxon>
        <taxon>Bacillati</taxon>
        <taxon>Actinomycetota</taxon>
        <taxon>Coriobacteriia</taxon>
        <taxon>Eggerthellales</taxon>
        <taxon>Eggerthellaceae</taxon>
        <taxon>Denitrobacterium</taxon>
    </lineage>
</organism>
<evidence type="ECO:0000259" key="4">
    <source>
        <dbReference type="Pfam" id="PF18998"/>
    </source>
</evidence>